<keyword evidence="5 9" id="KW-0472">Membrane</keyword>
<comment type="subcellular location">
    <subcellularLocation>
        <location evidence="1">Membrane</location>
        <topology evidence="1">Multi-pass membrane protein</topology>
    </subcellularLocation>
</comment>
<proteinExistence type="inferred from homology"/>
<feature type="transmembrane region" description="Helical" evidence="9">
    <location>
        <begin position="338"/>
        <end position="358"/>
    </location>
</feature>
<keyword evidence="4 9" id="KW-1133">Transmembrane helix</keyword>
<evidence type="ECO:0000256" key="3">
    <source>
        <dbReference type="ARBA" id="ARBA00022692"/>
    </source>
</evidence>
<evidence type="ECO:0000256" key="5">
    <source>
        <dbReference type="ARBA" id="ARBA00023136"/>
    </source>
</evidence>
<organism evidence="10">
    <name type="scientific">Nippostrongylus brasiliensis</name>
    <name type="common">Rat hookworm</name>
    <dbReference type="NCBI Taxonomy" id="27835"/>
    <lineage>
        <taxon>Eukaryota</taxon>
        <taxon>Metazoa</taxon>
        <taxon>Ecdysozoa</taxon>
        <taxon>Nematoda</taxon>
        <taxon>Chromadorea</taxon>
        <taxon>Rhabditida</taxon>
        <taxon>Rhabditina</taxon>
        <taxon>Rhabditomorpha</taxon>
        <taxon>Strongyloidea</taxon>
        <taxon>Heligmosomidae</taxon>
        <taxon>Nippostrongylus</taxon>
    </lineage>
</organism>
<feature type="transmembrane region" description="Helical" evidence="9">
    <location>
        <begin position="234"/>
        <end position="251"/>
    </location>
</feature>
<evidence type="ECO:0000256" key="7">
    <source>
        <dbReference type="ARBA" id="ARBA00040302"/>
    </source>
</evidence>
<dbReference type="Gene3D" id="1.20.1250.20">
    <property type="entry name" value="MFS general substrate transporter like domains"/>
    <property type="match status" value="1"/>
</dbReference>
<feature type="transmembrane region" description="Helical" evidence="9">
    <location>
        <begin position="157"/>
        <end position="178"/>
    </location>
</feature>
<dbReference type="PANTHER" id="PTHR23294">
    <property type="entry name" value="ET TRANSLATION PRODUCT-RELATED"/>
    <property type="match status" value="1"/>
</dbReference>
<evidence type="ECO:0000256" key="6">
    <source>
        <dbReference type="ARBA" id="ARBA00023180"/>
    </source>
</evidence>
<keyword evidence="6" id="KW-0325">Glycoprotein</keyword>
<protein>
    <recommendedName>
        <fullName evidence="7">UNC93-like protein MFSD11</fullName>
    </recommendedName>
    <alternativeName>
        <fullName evidence="8">Major facilitator superfamily domain-containing protein 11</fullName>
    </alternativeName>
</protein>
<dbReference type="InterPro" id="IPR010291">
    <property type="entry name" value="Ion_channel_UNC-93"/>
</dbReference>
<evidence type="ECO:0000256" key="1">
    <source>
        <dbReference type="ARBA" id="ARBA00004141"/>
    </source>
</evidence>
<dbReference type="InterPro" id="IPR051617">
    <property type="entry name" value="UNC-93-like_regulator"/>
</dbReference>
<keyword evidence="3 9" id="KW-0812">Transmembrane</keyword>
<feature type="transmembrane region" description="Helical" evidence="9">
    <location>
        <begin position="194"/>
        <end position="213"/>
    </location>
</feature>
<evidence type="ECO:0000256" key="2">
    <source>
        <dbReference type="ARBA" id="ARBA00009172"/>
    </source>
</evidence>
<dbReference type="OMA" id="FSIANWI"/>
<evidence type="ECO:0000313" key="10">
    <source>
        <dbReference type="WBParaSite" id="NBR_0000579901-mRNA-1"/>
    </source>
</evidence>
<dbReference type="SUPFAM" id="SSF103473">
    <property type="entry name" value="MFS general substrate transporter"/>
    <property type="match status" value="1"/>
</dbReference>
<evidence type="ECO:0000256" key="9">
    <source>
        <dbReference type="SAM" id="Phobius"/>
    </source>
</evidence>
<dbReference type="PANTHER" id="PTHR23294:SF0">
    <property type="entry name" value="UNC93-LIKE PROTEIN MFSD11"/>
    <property type="match status" value="1"/>
</dbReference>
<sequence length="377" mass="40985">MGVSLSPSTLNVIQVGLGFFLNFFAFNSQGLKSISVFIFGKTLRTAGFIEETVIDSASVGKNINKHAGYYSLSIIYAVFTVSNIIAAPIVELLTPKWSMALGALCYAAFQAGFLRLNEIYLYVSSATLGFGAAILWTGQGTYLSQNSTAETSARNSALLWALAEGSLLGGGIFLFIIFRTSDTTDGIPDSTVNTLYGIFTAVAILSAIVFVFLRVPSSTVDKDVEVRRSTFSLMFTKEMLLMAFVFAYTGIEQSFWTGVYPTCISFSQQLGSNTNSILAIALICGGLLGFGDACWNTQIYAYLCDVHAAKSSEAFALFKFYQSGLSCAAFYYSSVLILPWQLVILITTSFAAAICFFVSERLLSHSQSQNEYLSERL</sequence>
<dbReference type="InterPro" id="IPR036259">
    <property type="entry name" value="MFS_trans_sf"/>
</dbReference>
<name>A0A0N4XT92_NIPBR</name>
<feature type="transmembrane region" description="Helical" evidence="9">
    <location>
        <begin position="119"/>
        <end position="136"/>
    </location>
</feature>
<dbReference type="Pfam" id="PF05978">
    <property type="entry name" value="UNC-93"/>
    <property type="match status" value="1"/>
</dbReference>
<evidence type="ECO:0000256" key="8">
    <source>
        <dbReference type="ARBA" id="ARBA00041910"/>
    </source>
</evidence>
<reference evidence="10" key="1">
    <citation type="submission" date="2017-02" db="UniProtKB">
        <authorList>
            <consortium name="WormBaseParasite"/>
        </authorList>
    </citation>
    <scope>IDENTIFICATION</scope>
</reference>
<dbReference type="AlphaFoldDB" id="A0A0N4XT92"/>
<dbReference type="GO" id="GO:0016020">
    <property type="term" value="C:membrane"/>
    <property type="evidence" value="ECO:0007669"/>
    <property type="project" value="UniProtKB-SubCell"/>
</dbReference>
<accession>A0A0N4XT92</accession>
<feature type="transmembrane region" description="Helical" evidence="9">
    <location>
        <begin position="69"/>
        <end position="90"/>
    </location>
</feature>
<comment type="similarity">
    <text evidence="2">Belongs to the unc-93 family.</text>
</comment>
<evidence type="ECO:0000256" key="4">
    <source>
        <dbReference type="ARBA" id="ARBA00022989"/>
    </source>
</evidence>
<dbReference type="WBParaSite" id="NBR_0000579901-mRNA-1">
    <property type="protein sequence ID" value="NBR_0000579901-mRNA-1"/>
    <property type="gene ID" value="NBR_0000579901"/>
</dbReference>